<keyword evidence="9" id="KW-0472">Membrane</keyword>
<reference evidence="12" key="1">
    <citation type="submission" date="2006-05" db="EMBL/GenBank/DDBJ databases">
        <title>Annotation of the draft genome assembly of Desulfuromonas acetoxidans DSM 684.</title>
        <authorList>
            <consortium name="US DOE Joint Genome Institute (JGI-ORNL)"/>
            <person name="Larimer F."/>
            <person name="Land M."/>
            <person name="Hauser L."/>
        </authorList>
    </citation>
    <scope>NUCLEOTIDE SEQUENCE [LARGE SCALE GENOMIC DNA]</scope>
    <source>
        <strain evidence="12">DSM 684</strain>
    </source>
</reference>
<evidence type="ECO:0000256" key="5">
    <source>
        <dbReference type="ARBA" id="ARBA00022519"/>
    </source>
</evidence>
<dbReference type="PANTHER" id="PTHR33446">
    <property type="entry name" value="PROTEIN TONB-RELATED"/>
    <property type="match status" value="1"/>
</dbReference>
<dbReference type="InterPro" id="IPR037682">
    <property type="entry name" value="TonB_C"/>
</dbReference>
<evidence type="ECO:0000256" key="4">
    <source>
        <dbReference type="ARBA" id="ARBA00022475"/>
    </source>
</evidence>
<dbReference type="PROSITE" id="PS52015">
    <property type="entry name" value="TONB_CTD"/>
    <property type="match status" value="1"/>
</dbReference>
<evidence type="ECO:0000256" key="8">
    <source>
        <dbReference type="ARBA" id="ARBA00022989"/>
    </source>
</evidence>
<dbReference type="GO" id="GO:0015031">
    <property type="term" value="P:protein transport"/>
    <property type="evidence" value="ECO:0007669"/>
    <property type="project" value="UniProtKB-KW"/>
</dbReference>
<evidence type="ECO:0000256" key="6">
    <source>
        <dbReference type="ARBA" id="ARBA00022692"/>
    </source>
</evidence>
<feature type="region of interest" description="Disordered" evidence="10">
    <location>
        <begin position="48"/>
        <end position="96"/>
    </location>
</feature>
<protein>
    <submittedName>
        <fullName evidence="12">TonB-like</fullName>
    </submittedName>
</protein>
<comment type="similarity">
    <text evidence="2">Belongs to the TonB family.</text>
</comment>
<gene>
    <name evidence="12" type="ORF">Dace_2419</name>
</gene>
<dbReference type="InterPro" id="IPR006260">
    <property type="entry name" value="TonB/TolA_C"/>
</dbReference>
<feature type="domain" description="TonB C-terminal" evidence="11">
    <location>
        <begin position="128"/>
        <end position="218"/>
    </location>
</feature>
<keyword evidence="6" id="KW-0812">Transmembrane</keyword>
<evidence type="ECO:0000256" key="2">
    <source>
        <dbReference type="ARBA" id="ARBA00006555"/>
    </source>
</evidence>
<sequence length="218" mass="23716">MAKKRPLLVTALAAAVATNLVLFLLIPLLSQIDGNADEETTRSAFTFNNLRQAPPPPPPEEQHKQPPPPKELPKTPPALPTRSQQPPPKAPPMQMPQPQFEAAVSDMKLGGMAFNPVSAPQSEFDISQVDTMPQVISRREPVYPYKARQQKVSGVVMVKFLVATDGSVHQASVVQANPPGVFDEAALQAVSSWRFKPGMLDQSAVATWITVPIRFAIN</sequence>
<dbReference type="EMBL" id="AAEW02000008">
    <property type="protein sequence ID" value="EAT15719.1"/>
    <property type="molecule type" value="Genomic_DNA"/>
</dbReference>
<dbReference type="SUPFAM" id="SSF74653">
    <property type="entry name" value="TolA/TonB C-terminal domain"/>
    <property type="match status" value="1"/>
</dbReference>
<keyword evidence="13" id="KW-1185">Reference proteome</keyword>
<reference evidence="12" key="2">
    <citation type="submission" date="2006-05" db="EMBL/GenBank/DDBJ databases">
        <title>Sequencing of the draft genome and assembly of Desulfuromonas acetoxidans DSM 684.</title>
        <authorList>
            <consortium name="US DOE Joint Genome Institute (JGI-PGF)"/>
            <person name="Copeland A."/>
            <person name="Lucas S."/>
            <person name="Lapidus A."/>
            <person name="Barry K."/>
            <person name="Detter J.C."/>
            <person name="Glavina del Rio T."/>
            <person name="Hammon N."/>
            <person name="Israni S."/>
            <person name="Dalin E."/>
            <person name="Tice H."/>
            <person name="Bruce D."/>
            <person name="Pitluck S."/>
            <person name="Richardson P."/>
        </authorList>
    </citation>
    <scope>NUCLEOTIDE SEQUENCE [LARGE SCALE GENOMIC DNA]</scope>
    <source>
        <strain evidence="12">DSM 684</strain>
    </source>
</reference>
<dbReference type="NCBIfam" id="TIGR01352">
    <property type="entry name" value="tonB_Cterm"/>
    <property type="match status" value="1"/>
</dbReference>
<keyword evidence="8" id="KW-1133">Transmembrane helix</keyword>
<evidence type="ECO:0000313" key="12">
    <source>
        <dbReference type="EMBL" id="EAT15719.1"/>
    </source>
</evidence>
<dbReference type="Proteomes" id="UP000005695">
    <property type="component" value="Unassembled WGS sequence"/>
</dbReference>
<comment type="caution">
    <text evidence="12">The sequence shown here is derived from an EMBL/GenBank/DDBJ whole genome shotgun (WGS) entry which is preliminary data.</text>
</comment>
<accession>Q1K023</accession>
<organism evidence="12 13">
    <name type="scientific">Desulfuromonas acetoxidans (strain DSM 684 / 11070)</name>
    <dbReference type="NCBI Taxonomy" id="281689"/>
    <lineage>
        <taxon>Bacteria</taxon>
        <taxon>Pseudomonadati</taxon>
        <taxon>Thermodesulfobacteriota</taxon>
        <taxon>Desulfuromonadia</taxon>
        <taxon>Desulfuromonadales</taxon>
        <taxon>Desulfuromonadaceae</taxon>
        <taxon>Desulfuromonas</taxon>
    </lineage>
</organism>
<dbReference type="GO" id="GO:0031992">
    <property type="term" value="F:energy transducer activity"/>
    <property type="evidence" value="ECO:0007669"/>
    <property type="project" value="InterPro"/>
</dbReference>
<dbReference type="PANTHER" id="PTHR33446:SF2">
    <property type="entry name" value="PROTEIN TONB"/>
    <property type="match status" value="1"/>
</dbReference>
<evidence type="ECO:0000259" key="11">
    <source>
        <dbReference type="PROSITE" id="PS52015"/>
    </source>
</evidence>
<keyword evidence="4" id="KW-1003">Cell membrane</keyword>
<evidence type="ECO:0000313" key="13">
    <source>
        <dbReference type="Proteomes" id="UP000005695"/>
    </source>
</evidence>
<dbReference type="Pfam" id="PF03544">
    <property type="entry name" value="TonB_C"/>
    <property type="match status" value="1"/>
</dbReference>
<comment type="subcellular location">
    <subcellularLocation>
        <location evidence="1">Cell inner membrane</location>
        <topology evidence="1">Single-pass membrane protein</topology>
        <orientation evidence="1">Periplasmic side</orientation>
    </subcellularLocation>
</comment>
<evidence type="ECO:0000256" key="7">
    <source>
        <dbReference type="ARBA" id="ARBA00022927"/>
    </source>
</evidence>
<dbReference type="GO" id="GO:0015891">
    <property type="term" value="P:siderophore transport"/>
    <property type="evidence" value="ECO:0007669"/>
    <property type="project" value="InterPro"/>
</dbReference>
<dbReference type="InterPro" id="IPR003538">
    <property type="entry name" value="TonB"/>
</dbReference>
<keyword evidence="3" id="KW-0813">Transport</keyword>
<evidence type="ECO:0000256" key="10">
    <source>
        <dbReference type="SAM" id="MobiDB-lite"/>
    </source>
</evidence>
<dbReference type="AlphaFoldDB" id="Q1K023"/>
<dbReference type="PRINTS" id="PR01374">
    <property type="entry name" value="TONBPROTEIN"/>
</dbReference>
<evidence type="ECO:0000256" key="3">
    <source>
        <dbReference type="ARBA" id="ARBA00022448"/>
    </source>
</evidence>
<proteinExistence type="inferred from homology"/>
<name>Q1K023_DESA6</name>
<dbReference type="GO" id="GO:0030288">
    <property type="term" value="C:outer membrane-bounded periplasmic space"/>
    <property type="evidence" value="ECO:0007669"/>
    <property type="project" value="InterPro"/>
</dbReference>
<keyword evidence="7" id="KW-0653">Protein transport</keyword>
<dbReference type="GO" id="GO:0098797">
    <property type="term" value="C:plasma membrane protein complex"/>
    <property type="evidence" value="ECO:0007669"/>
    <property type="project" value="TreeGrafter"/>
</dbReference>
<evidence type="ECO:0000256" key="1">
    <source>
        <dbReference type="ARBA" id="ARBA00004383"/>
    </source>
</evidence>
<dbReference type="Gene3D" id="3.30.1150.10">
    <property type="match status" value="1"/>
</dbReference>
<dbReference type="InterPro" id="IPR051045">
    <property type="entry name" value="TonB-dependent_transducer"/>
</dbReference>
<evidence type="ECO:0000256" key="9">
    <source>
        <dbReference type="ARBA" id="ARBA00023136"/>
    </source>
</evidence>
<dbReference type="OrthoDB" id="9810145at2"/>
<feature type="compositionally biased region" description="Pro residues" evidence="10">
    <location>
        <begin position="53"/>
        <end position="95"/>
    </location>
</feature>
<dbReference type="RefSeq" id="WP_006000106.1">
    <property type="nucleotide sequence ID" value="NZ_AAEW02000008.1"/>
</dbReference>
<keyword evidence="5" id="KW-0997">Cell inner membrane</keyword>
<dbReference type="GO" id="GO:0055085">
    <property type="term" value="P:transmembrane transport"/>
    <property type="evidence" value="ECO:0007669"/>
    <property type="project" value="InterPro"/>
</dbReference>